<dbReference type="AlphaFoldDB" id="A0A1A6H039"/>
<dbReference type="InterPro" id="IPR004000">
    <property type="entry name" value="Actin"/>
</dbReference>
<dbReference type="EMBL" id="LZPO01055286">
    <property type="protein sequence ID" value="OBS71953.1"/>
    <property type="molecule type" value="Genomic_DNA"/>
</dbReference>
<dbReference type="Proteomes" id="UP000092124">
    <property type="component" value="Unassembled WGS sequence"/>
</dbReference>
<keyword evidence="2" id="KW-1185">Reference proteome</keyword>
<feature type="non-terminal residue" evidence="1">
    <location>
        <position position="223"/>
    </location>
</feature>
<dbReference type="OrthoDB" id="337660at2759"/>
<evidence type="ECO:0000313" key="1">
    <source>
        <dbReference type="EMBL" id="OBS71953.1"/>
    </source>
</evidence>
<dbReference type="InterPro" id="IPR043129">
    <property type="entry name" value="ATPase_NBD"/>
</dbReference>
<gene>
    <name evidence="1" type="ORF">A6R68_13469</name>
</gene>
<accession>A0A1A6H039</accession>
<reference evidence="1 2" key="1">
    <citation type="submission" date="2016-06" db="EMBL/GenBank/DDBJ databases">
        <title>The Draft Genome Sequence and Annotation of the Desert Woodrat Neotoma lepida.</title>
        <authorList>
            <person name="Campbell M."/>
            <person name="Oakeson K.F."/>
            <person name="Yandell M."/>
            <person name="Halpert J.R."/>
            <person name="Dearing D."/>
        </authorList>
    </citation>
    <scope>NUCLEOTIDE SEQUENCE [LARGE SCALE GENOMIC DNA]</scope>
    <source>
        <strain evidence="1">417</strain>
        <tissue evidence="1">Liver</tissue>
    </source>
</reference>
<dbReference type="FunFam" id="3.90.640.10:FF:000017">
    <property type="entry name" value="Actin-related protein 10 homolog"/>
    <property type="match status" value="1"/>
</dbReference>
<dbReference type="SUPFAM" id="SSF53067">
    <property type="entry name" value="Actin-like ATPase domain"/>
    <property type="match status" value="1"/>
</dbReference>
<evidence type="ECO:0000313" key="2">
    <source>
        <dbReference type="Proteomes" id="UP000092124"/>
    </source>
</evidence>
<dbReference type="STRING" id="56216.A0A1A6H039"/>
<organism evidence="1 2">
    <name type="scientific">Neotoma lepida</name>
    <name type="common">Desert woodrat</name>
    <dbReference type="NCBI Taxonomy" id="56216"/>
    <lineage>
        <taxon>Eukaryota</taxon>
        <taxon>Metazoa</taxon>
        <taxon>Chordata</taxon>
        <taxon>Craniata</taxon>
        <taxon>Vertebrata</taxon>
        <taxon>Euteleostomi</taxon>
        <taxon>Mammalia</taxon>
        <taxon>Eutheria</taxon>
        <taxon>Euarchontoglires</taxon>
        <taxon>Glires</taxon>
        <taxon>Rodentia</taxon>
        <taxon>Myomorpha</taxon>
        <taxon>Muroidea</taxon>
        <taxon>Cricetidae</taxon>
        <taxon>Neotominae</taxon>
        <taxon>Neotoma</taxon>
    </lineage>
</organism>
<sequence length="223" mass="25092">HLLVNPRDRRVVIIESVLCPSHFRETLTRVLFKYFEICEGIPVLNCWGALPLGGKALHKELETQLLEQCTVDTGAAKGQSLPSVMVRTCFVCDLKRGLQIQAAKFNIDGNNERPSPPPNVDYPLDGEKILHVLGSIRDSVVEILFEQDNEEKSVATLILDSLLQCPIDTRKQLAENLVVIGFLHRLLAEIRYLVEKPKYKETLGTKTFRIHTPPAKANCVAWL</sequence>
<feature type="non-terminal residue" evidence="1">
    <location>
        <position position="1"/>
    </location>
</feature>
<dbReference type="Gene3D" id="3.30.420.40">
    <property type="match status" value="2"/>
</dbReference>
<protein>
    <submittedName>
        <fullName evidence="1">Uncharacterized protein</fullName>
    </submittedName>
</protein>
<comment type="caution">
    <text evidence="1">The sequence shown here is derived from an EMBL/GenBank/DDBJ whole genome shotgun (WGS) entry which is preliminary data.</text>
</comment>
<dbReference type="PANTHER" id="PTHR11937">
    <property type="entry name" value="ACTIN"/>
    <property type="match status" value="1"/>
</dbReference>
<name>A0A1A6H039_NEOLE</name>
<proteinExistence type="predicted"/>
<dbReference type="CDD" id="cd10207">
    <property type="entry name" value="ASKHA_NBD_Arp10"/>
    <property type="match status" value="1"/>
</dbReference>